<dbReference type="InterPro" id="IPR036653">
    <property type="entry name" value="CinA-like_C"/>
</dbReference>
<proteinExistence type="predicted"/>
<evidence type="ECO:0000313" key="3">
    <source>
        <dbReference type="Proteomes" id="UP000565711"/>
    </source>
</evidence>
<feature type="domain" description="CinA C-terminal" evidence="1">
    <location>
        <begin position="15"/>
        <end position="160"/>
    </location>
</feature>
<organism evidence="2 3">
    <name type="scientific">Nocardia vermiculata</name>
    <dbReference type="NCBI Taxonomy" id="257274"/>
    <lineage>
        <taxon>Bacteria</taxon>
        <taxon>Bacillati</taxon>
        <taxon>Actinomycetota</taxon>
        <taxon>Actinomycetes</taxon>
        <taxon>Mycobacteriales</taxon>
        <taxon>Nocardiaceae</taxon>
        <taxon>Nocardia</taxon>
    </lineage>
</organism>
<dbReference type="EMBL" id="JAAXOP010000006">
    <property type="protein sequence ID" value="NKY51061.1"/>
    <property type="molecule type" value="Genomic_DNA"/>
</dbReference>
<keyword evidence="3" id="KW-1185">Reference proteome</keyword>
<dbReference type="InterPro" id="IPR008136">
    <property type="entry name" value="CinA_C"/>
</dbReference>
<dbReference type="Pfam" id="PF02464">
    <property type="entry name" value="CinA"/>
    <property type="match status" value="1"/>
</dbReference>
<dbReference type="Gene3D" id="3.90.950.20">
    <property type="entry name" value="CinA-like"/>
    <property type="match status" value="1"/>
</dbReference>
<accession>A0A846Y083</accession>
<dbReference type="SUPFAM" id="SSF142433">
    <property type="entry name" value="CinA-like"/>
    <property type="match status" value="1"/>
</dbReference>
<evidence type="ECO:0000259" key="1">
    <source>
        <dbReference type="Pfam" id="PF02464"/>
    </source>
</evidence>
<sequence length="163" mass="16505">MSSSADADGGAVTQQELAHRVADLATARGETVAVAESLTSGKIAAALGAAPEAATWLRGGVVAYHPEVKRTVLNMPDVPVVSRPAAEALARNVRTLLGADIAVAVTGVGGPDPSDGEPAGTVWFGTASEAGVTACSAHFDGEPDEVLDQTVRFALTCLLDRIS</sequence>
<gene>
    <name evidence="2" type="ORF">HGA08_12640</name>
</gene>
<name>A0A846Y083_9NOCA</name>
<protein>
    <submittedName>
        <fullName evidence="2">CinA family protein</fullName>
    </submittedName>
</protein>
<comment type="caution">
    <text evidence="2">The sequence shown here is derived from an EMBL/GenBank/DDBJ whole genome shotgun (WGS) entry which is preliminary data.</text>
</comment>
<dbReference type="NCBIfam" id="TIGR00199">
    <property type="entry name" value="PncC_domain"/>
    <property type="match status" value="1"/>
</dbReference>
<dbReference type="AlphaFoldDB" id="A0A846Y083"/>
<dbReference type="Proteomes" id="UP000565711">
    <property type="component" value="Unassembled WGS sequence"/>
</dbReference>
<dbReference type="RefSeq" id="WP_067881513.1">
    <property type="nucleotide sequence ID" value="NZ_JAAXOP010000006.1"/>
</dbReference>
<reference evidence="2 3" key="1">
    <citation type="submission" date="2020-04" db="EMBL/GenBank/DDBJ databases">
        <title>MicrobeNet Type strains.</title>
        <authorList>
            <person name="Nicholson A.C."/>
        </authorList>
    </citation>
    <scope>NUCLEOTIDE SEQUENCE [LARGE SCALE GENOMIC DNA]</scope>
    <source>
        <strain evidence="2 3">JCM 12354</strain>
    </source>
</reference>
<evidence type="ECO:0000313" key="2">
    <source>
        <dbReference type="EMBL" id="NKY51061.1"/>
    </source>
</evidence>